<feature type="non-terminal residue" evidence="1">
    <location>
        <position position="1"/>
    </location>
</feature>
<organism evidence="1 2">
    <name type="scientific">Batillaria attramentaria</name>
    <dbReference type="NCBI Taxonomy" id="370345"/>
    <lineage>
        <taxon>Eukaryota</taxon>
        <taxon>Metazoa</taxon>
        <taxon>Spiralia</taxon>
        <taxon>Lophotrochozoa</taxon>
        <taxon>Mollusca</taxon>
        <taxon>Gastropoda</taxon>
        <taxon>Caenogastropoda</taxon>
        <taxon>Sorbeoconcha</taxon>
        <taxon>Cerithioidea</taxon>
        <taxon>Batillariidae</taxon>
        <taxon>Batillaria</taxon>
    </lineage>
</organism>
<dbReference type="EMBL" id="JACVVK020000002">
    <property type="protein sequence ID" value="KAK7508115.1"/>
    <property type="molecule type" value="Genomic_DNA"/>
</dbReference>
<protein>
    <submittedName>
        <fullName evidence="1">Uncharacterized protein</fullName>
    </submittedName>
</protein>
<proteinExistence type="predicted"/>
<dbReference type="Proteomes" id="UP001519460">
    <property type="component" value="Unassembled WGS sequence"/>
</dbReference>
<evidence type="ECO:0000313" key="2">
    <source>
        <dbReference type="Proteomes" id="UP001519460"/>
    </source>
</evidence>
<dbReference type="AlphaFoldDB" id="A0ABD0M864"/>
<sequence>KPMNLKPKSDTAWKIEGAGTVFLGMRRIFTRTPACARSDRQQRTVAVASGHGKLISLLGDALMHEIMTDAACLRLTVTLNERTRRACKCWSSRGEHYPTLHTLAAPDVHVKPVFLIDV</sequence>
<gene>
    <name evidence="1" type="ORF">BaRGS_00000354</name>
</gene>
<evidence type="ECO:0000313" key="1">
    <source>
        <dbReference type="EMBL" id="KAK7508115.1"/>
    </source>
</evidence>
<comment type="caution">
    <text evidence="1">The sequence shown here is derived from an EMBL/GenBank/DDBJ whole genome shotgun (WGS) entry which is preliminary data.</text>
</comment>
<reference evidence="1 2" key="1">
    <citation type="journal article" date="2023" name="Sci. Data">
        <title>Genome assembly of the Korean intertidal mud-creeper Batillaria attramentaria.</title>
        <authorList>
            <person name="Patra A.K."/>
            <person name="Ho P.T."/>
            <person name="Jun S."/>
            <person name="Lee S.J."/>
            <person name="Kim Y."/>
            <person name="Won Y.J."/>
        </authorList>
    </citation>
    <scope>NUCLEOTIDE SEQUENCE [LARGE SCALE GENOMIC DNA]</scope>
    <source>
        <strain evidence="1">Wonlab-2016</strain>
    </source>
</reference>
<accession>A0ABD0M864</accession>
<keyword evidence="2" id="KW-1185">Reference proteome</keyword>
<name>A0ABD0M864_9CAEN</name>